<dbReference type="EMBL" id="BMRB01000003">
    <property type="protein sequence ID" value="GGS43125.1"/>
    <property type="molecule type" value="Genomic_DNA"/>
</dbReference>
<keyword evidence="3" id="KW-1185">Reference proteome</keyword>
<protein>
    <submittedName>
        <fullName evidence="2">Uncharacterized protein</fullName>
    </submittedName>
</protein>
<dbReference type="Pfam" id="PF20064">
    <property type="entry name" value="DUF6463"/>
    <property type="match status" value="1"/>
</dbReference>
<keyword evidence="1" id="KW-0812">Transmembrane</keyword>
<organism evidence="2 3">
    <name type="scientific">Actinokineospora fastidiosa</name>
    <dbReference type="NCBI Taxonomy" id="1816"/>
    <lineage>
        <taxon>Bacteria</taxon>
        <taxon>Bacillati</taxon>
        <taxon>Actinomycetota</taxon>
        <taxon>Actinomycetes</taxon>
        <taxon>Pseudonocardiales</taxon>
        <taxon>Pseudonocardiaceae</taxon>
        <taxon>Actinokineospora</taxon>
    </lineage>
</organism>
<keyword evidence="1" id="KW-0472">Membrane</keyword>
<dbReference type="InterPro" id="IPR045590">
    <property type="entry name" value="DUF6463"/>
</dbReference>
<dbReference type="Proteomes" id="UP000660680">
    <property type="component" value="Unassembled WGS sequence"/>
</dbReference>
<feature type="transmembrane region" description="Helical" evidence="1">
    <location>
        <begin position="86"/>
        <end position="119"/>
    </location>
</feature>
<gene>
    <name evidence="2" type="ORF">GCM10010171_42730</name>
</gene>
<evidence type="ECO:0000313" key="2">
    <source>
        <dbReference type="EMBL" id="GGS43125.1"/>
    </source>
</evidence>
<keyword evidence="1" id="KW-1133">Transmembrane helix</keyword>
<accession>A0A918GLE6</accession>
<evidence type="ECO:0000256" key="1">
    <source>
        <dbReference type="SAM" id="Phobius"/>
    </source>
</evidence>
<proteinExistence type="predicted"/>
<evidence type="ECO:0000313" key="3">
    <source>
        <dbReference type="Proteomes" id="UP000660680"/>
    </source>
</evidence>
<name>A0A918GLE6_9PSEU</name>
<comment type="caution">
    <text evidence="2">The sequence shown here is derived from an EMBL/GenBank/DDBJ whole genome shotgun (WGS) entry which is preliminary data.</text>
</comment>
<reference evidence="2" key="2">
    <citation type="submission" date="2020-09" db="EMBL/GenBank/DDBJ databases">
        <authorList>
            <person name="Sun Q."/>
            <person name="Ohkuma M."/>
        </authorList>
    </citation>
    <scope>NUCLEOTIDE SEQUENCE</scope>
    <source>
        <strain evidence="2">JCM 3276</strain>
    </source>
</reference>
<dbReference type="RefSeq" id="WP_189212290.1">
    <property type="nucleotide sequence ID" value="NZ_BMRB01000003.1"/>
</dbReference>
<sequence>MVKWAGGLIALCGLGHSVGALVQTAPHHAASWLDWALWATPNTDPVAMTPTTGAFWYTFYSFGLPLLLVGAIVLWMGVRGITPPGFIAWGLAAWTTVGAVLSGPSPLLLLLIAAVLLLVRRPRVSR</sequence>
<dbReference type="AlphaFoldDB" id="A0A918GLE6"/>
<feature type="transmembrane region" description="Helical" evidence="1">
    <location>
        <begin position="54"/>
        <end position="74"/>
    </location>
</feature>
<reference evidence="2" key="1">
    <citation type="journal article" date="2014" name="Int. J. Syst. Evol. Microbiol.">
        <title>Complete genome sequence of Corynebacterium casei LMG S-19264T (=DSM 44701T), isolated from a smear-ripened cheese.</title>
        <authorList>
            <consortium name="US DOE Joint Genome Institute (JGI-PGF)"/>
            <person name="Walter F."/>
            <person name="Albersmeier A."/>
            <person name="Kalinowski J."/>
            <person name="Ruckert C."/>
        </authorList>
    </citation>
    <scope>NUCLEOTIDE SEQUENCE</scope>
    <source>
        <strain evidence="2">JCM 3276</strain>
    </source>
</reference>